<dbReference type="OrthoDB" id="10480980at2759"/>
<organism evidence="2 3">
    <name type="scientific">Trema orientale</name>
    <name type="common">Charcoal tree</name>
    <name type="synonym">Celtis orientalis</name>
    <dbReference type="NCBI Taxonomy" id="63057"/>
    <lineage>
        <taxon>Eukaryota</taxon>
        <taxon>Viridiplantae</taxon>
        <taxon>Streptophyta</taxon>
        <taxon>Embryophyta</taxon>
        <taxon>Tracheophyta</taxon>
        <taxon>Spermatophyta</taxon>
        <taxon>Magnoliopsida</taxon>
        <taxon>eudicotyledons</taxon>
        <taxon>Gunneridae</taxon>
        <taxon>Pentapetalae</taxon>
        <taxon>rosids</taxon>
        <taxon>fabids</taxon>
        <taxon>Rosales</taxon>
        <taxon>Cannabaceae</taxon>
        <taxon>Trema</taxon>
    </lineage>
</organism>
<feature type="compositionally biased region" description="Basic and acidic residues" evidence="1">
    <location>
        <begin position="1"/>
        <end position="17"/>
    </location>
</feature>
<reference evidence="3" key="1">
    <citation type="submission" date="2016-06" db="EMBL/GenBank/DDBJ databases">
        <title>Parallel loss of symbiosis genes in relatives of nitrogen-fixing non-legume Parasponia.</title>
        <authorList>
            <person name="Van Velzen R."/>
            <person name="Holmer R."/>
            <person name="Bu F."/>
            <person name="Rutten L."/>
            <person name="Van Zeijl A."/>
            <person name="Liu W."/>
            <person name="Santuari L."/>
            <person name="Cao Q."/>
            <person name="Sharma T."/>
            <person name="Shen D."/>
            <person name="Roswanjaya Y."/>
            <person name="Wardhani T."/>
            <person name="Kalhor M.S."/>
            <person name="Jansen J."/>
            <person name="Van den Hoogen J."/>
            <person name="Gungor B."/>
            <person name="Hartog M."/>
            <person name="Hontelez J."/>
            <person name="Verver J."/>
            <person name="Yang W.-C."/>
            <person name="Schijlen E."/>
            <person name="Repin R."/>
            <person name="Schilthuizen M."/>
            <person name="Schranz E."/>
            <person name="Heidstra R."/>
            <person name="Miyata K."/>
            <person name="Fedorova E."/>
            <person name="Kohlen W."/>
            <person name="Bisseling T."/>
            <person name="Smit S."/>
            <person name="Geurts R."/>
        </authorList>
    </citation>
    <scope>NUCLEOTIDE SEQUENCE [LARGE SCALE GENOMIC DNA]</scope>
    <source>
        <strain evidence="3">cv. RG33-2</strain>
    </source>
</reference>
<evidence type="ECO:0000313" key="2">
    <source>
        <dbReference type="EMBL" id="POO03411.1"/>
    </source>
</evidence>
<dbReference type="AlphaFoldDB" id="A0A2P5G050"/>
<protein>
    <submittedName>
        <fullName evidence="2">Uncharacterized protein</fullName>
    </submittedName>
</protein>
<feature type="non-terminal residue" evidence="2">
    <location>
        <position position="1"/>
    </location>
</feature>
<comment type="caution">
    <text evidence="2">The sequence shown here is derived from an EMBL/GenBank/DDBJ whole genome shotgun (WGS) entry which is preliminary data.</text>
</comment>
<sequence length="49" mass="5493">TKRKVDLVESKKPDPVETKAGSDLIGSDRTEEEPRGGRRRRRGAPETKC</sequence>
<dbReference type="EMBL" id="JXTC01000002">
    <property type="protein sequence ID" value="POO03411.1"/>
    <property type="molecule type" value="Genomic_DNA"/>
</dbReference>
<evidence type="ECO:0000313" key="3">
    <source>
        <dbReference type="Proteomes" id="UP000237000"/>
    </source>
</evidence>
<name>A0A2P5G050_TREOI</name>
<dbReference type="InParanoid" id="A0A2P5G050"/>
<dbReference type="Proteomes" id="UP000237000">
    <property type="component" value="Unassembled WGS sequence"/>
</dbReference>
<gene>
    <name evidence="2" type="ORF">TorRG33x02_006160</name>
</gene>
<keyword evidence="3" id="KW-1185">Reference proteome</keyword>
<accession>A0A2P5G050</accession>
<feature type="region of interest" description="Disordered" evidence="1">
    <location>
        <begin position="1"/>
        <end position="49"/>
    </location>
</feature>
<feature type="compositionally biased region" description="Basic and acidic residues" evidence="1">
    <location>
        <begin position="26"/>
        <end position="36"/>
    </location>
</feature>
<evidence type="ECO:0000256" key="1">
    <source>
        <dbReference type="SAM" id="MobiDB-lite"/>
    </source>
</evidence>
<proteinExistence type="predicted"/>